<gene>
    <name evidence="9" type="primary">Tacc3-L1</name>
    <name evidence="9" type="ORF">Hamer_G016478</name>
</gene>
<comment type="caution">
    <text evidence="9">The sequence shown here is derived from an EMBL/GenBank/DDBJ whole genome shotgun (WGS) entry which is preliminary data.</text>
</comment>
<keyword evidence="3" id="KW-0963">Cytoplasm</keyword>
<dbReference type="GO" id="GO:0005856">
    <property type="term" value="C:cytoskeleton"/>
    <property type="evidence" value="ECO:0007669"/>
    <property type="project" value="UniProtKB-SubCell"/>
</dbReference>
<keyword evidence="10" id="KW-1185">Reference proteome</keyword>
<feature type="non-terminal residue" evidence="9">
    <location>
        <position position="1"/>
    </location>
</feature>
<evidence type="ECO:0000313" key="9">
    <source>
        <dbReference type="EMBL" id="KAG7174573.1"/>
    </source>
</evidence>
<feature type="compositionally biased region" description="Basic and acidic residues" evidence="7">
    <location>
        <begin position="518"/>
        <end position="529"/>
    </location>
</feature>
<dbReference type="Proteomes" id="UP000747542">
    <property type="component" value="Unassembled WGS sequence"/>
</dbReference>
<dbReference type="InterPro" id="IPR007707">
    <property type="entry name" value="TACC_C"/>
</dbReference>
<feature type="compositionally biased region" description="Basic and acidic residues" evidence="7">
    <location>
        <begin position="495"/>
        <end position="507"/>
    </location>
</feature>
<proteinExistence type="inferred from homology"/>
<feature type="coiled-coil region" evidence="6">
    <location>
        <begin position="930"/>
        <end position="1021"/>
    </location>
</feature>
<evidence type="ECO:0000256" key="5">
    <source>
        <dbReference type="ARBA" id="ARBA00023212"/>
    </source>
</evidence>
<evidence type="ECO:0000313" key="10">
    <source>
        <dbReference type="Proteomes" id="UP000747542"/>
    </source>
</evidence>
<reference evidence="9" key="1">
    <citation type="journal article" date="2021" name="Sci. Adv.">
        <title>The American lobster genome reveals insights on longevity, neural, and immune adaptations.</title>
        <authorList>
            <person name="Polinski J.M."/>
            <person name="Zimin A.V."/>
            <person name="Clark K.F."/>
            <person name="Kohn A.B."/>
            <person name="Sadowski N."/>
            <person name="Timp W."/>
            <person name="Ptitsyn A."/>
            <person name="Khanna P."/>
            <person name="Romanova D.Y."/>
            <person name="Williams P."/>
            <person name="Greenwood S.J."/>
            <person name="Moroz L.L."/>
            <person name="Walt D.R."/>
            <person name="Bodnar A.G."/>
        </authorList>
    </citation>
    <scope>NUCLEOTIDE SEQUENCE</scope>
    <source>
        <strain evidence="9">GMGI-L3</strain>
    </source>
</reference>
<evidence type="ECO:0000256" key="4">
    <source>
        <dbReference type="ARBA" id="ARBA00023054"/>
    </source>
</evidence>
<dbReference type="Pfam" id="PF05010">
    <property type="entry name" value="TACC_C"/>
    <property type="match status" value="1"/>
</dbReference>
<feature type="region of interest" description="Disordered" evidence="7">
    <location>
        <begin position="1"/>
        <end position="59"/>
    </location>
</feature>
<feature type="region of interest" description="Disordered" evidence="7">
    <location>
        <begin position="490"/>
        <end position="529"/>
    </location>
</feature>
<sequence length="1025" mass="115434">KETIPEKKETIPEKEETIPEKKETIPEKEETIPEKKETIPEKKETISEKEETIPEKKETIPEMKETISEVKEEQIETIPEMRESVLEVKETILERKEFGLEMKENIPGTGVTGSEKEEVLPVPEEAPIENVSSHPKEACRGSMIGSSDFNLDVFETKASVMKSCNKDNGMSTQIAAMEEESCKKPQMIKHEIVGETKNLFTDKSVTENISKKSEILVLKKELSEETVADDSPLSQKGCQMDFLSKLDDPNFNPFATKSAVINSPDKKEGAHLTEDKACVDQPITEMMSEKRENVAFSSKYAGSEKPIDELPPKKCCQLDILSELDGPNSDPFITKSAVVNSPCREGNTFVSEENMLCQKLKTNILSEEIKTSPAWTEKSLENERPPQLGSQMDFLDKTVDFNFDPFLTKAAVVNSPESKGNAVLINKELCHNQVTQVVPKQETVLPVQSKEVITEELMEDPGPPKKNYQLDFLDQLDGLNFDPFTTKTTVVNSPDKTDSATESEKKSPCQMAKTGVISEKKQTKTEQVLEKGGCSQKSYQMDFLDKLGDPNYDPFTTKASGKEPTVFSRSKEAKNVVPGVVPSRHRNEEKQPVPSAGSGSVQHNVFSPLPKIPTKRDDFYSKFSFDEEFTSAAEFPSDEQEPDEGESFLSPMLYPLFNNPEDLDVLGSHGTEGDKLSLVRNSLYVKFDPLVSGRQSLAPYLAQHLKDVKEEVDPRRCSGLISFSPSPVKRQRDTERRGTPMKAMISTFADETFAMDATSLENTTVLEGGNTTVVSSNHSLNNTTINSTGNVNETIIHLPLANAEKMVTEREMNDKLKNMEFYMQKTLMQQITEQSIAMNGMEEENATLKQSIQQMQGVMAKIVKHQAVQEKARKSQLLLLENKYEIKLSVLNKECHQNKEELKKSEVAFFDLVKKFERLREVSEALSKSKETLITENESLRVKLVNKEENIKMIIKNLEDQYEKAQEMHIHMKQNYEQELKKASVMLKKAEVKILTLTETVEKTTLENQRLSDLIDDITKNMSGS</sequence>
<organism evidence="9 10">
    <name type="scientific">Homarus americanus</name>
    <name type="common">American lobster</name>
    <dbReference type="NCBI Taxonomy" id="6706"/>
    <lineage>
        <taxon>Eukaryota</taxon>
        <taxon>Metazoa</taxon>
        <taxon>Ecdysozoa</taxon>
        <taxon>Arthropoda</taxon>
        <taxon>Crustacea</taxon>
        <taxon>Multicrustacea</taxon>
        <taxon>Malacostraca</taxon>
        <taxon>Eumalacostraca</taxon>
        <taxon>Eucarida</taxon>
        <taxon>Decapoda</taxon>
        <taxon>Pleocyemata</taxon>
        <taxon>Astacidea</taxon>
        <taxon>Nephropoidea</taxon>
        <taxon>Nephropidae</taxon>
        <taxon>Homarus</taxon>
    </lineage>
</organism>
<comment type="subcellular location">
    <subcellularLocation>
        <location evidence="1">Cytoplasm</location>
        <location evidence="1">Cytoskeleton</location>
    </subcellularLocation>
</comment>
<feature type="domain" description="Transforming acidic coiled-coil-containing protein C-terminal" evidence="8">
    <location>
        <begin position="817"/>
        <end position="1018"/>
    </location>
</feature>
<keyword evidence="4 6" id="KW-0175">Coiled coil</keyword>
<feature type="region of interest" description="Disordered" evidence="7">
    <location>
        <begin position="583"/>
        <end position="608"/>
    </location>
</feature>
<keyword evidence="5" id="KW-0206">Cytoskeleton</keyword>
<evidence type="ECO:0000256" key="3">
    <source>
        <dbReference type="ARBA" id="ARBA00022490"/>
    </source>
</evidence>
<evidence type="ECO:0000256" key="7">
    <source>
        <dbReference type="SAM" id="MobiDB-lite"/>
    </source>
</evidence>
<dbReference type="AlphaFoldDB" id="A0A8J5TL70"/>
<name>A0A8J5TL70_HOMAM</name>
<evidence type="ECO:0000259" key="8">
    <source>
        <dbReference type="Pfam" id="PF05010"/>
    </source>
</evidence>
<evidence type="ECO:0000256" key="6">
    <source>
        <dbReference type="SAM" id="Coils"/>
    </source>
</evidence>
<evidence type="ECO:0000256" key="2">
    <source>
        <dbReference type="ARBA" id="ARBA00009423"/>
    </source>
</evidence>
<comment type="similarity">
    <text evidence="2">Belongs to the TACC family.</text>
</comment>
<dbReference type="EMBL" id="JAHLQT010007588">
    <property type="protein sequence ID" value="KAG7174573.1"/>
    <property type="molecule type" value="Genomic_DNA"/>
</dbReference>
<accession>A0A8J5TL70</accession>
<protein>
    <submittedName>
        <fullName evidence="9">Transforming acidic coiled-coil-containing protein 3-like 1</fullName>
    </submittedName>
</protein>
<evidence type="ECO:0000256" key="1">
    <source>
        <dbReference type="ARBA" id="ARBA00004245"/>
    </source>
</evidence>